<protein>
    <recommendedName>
        <fullName evidence="8">Carbamoyltransferase HypF</fullName>
    </recommendedName>
    <alternativeName>
        <fullName evidence="9">Carbamoyl phosphate-converting enzyme HypF</fullName>
    </alternativeName>
    <alternativeName>
        <fullName evidence="10">[NiFe]-hydrogenase maturation factor HypF</fullName>
    </alternativeName>
</protein>
<dbReference type="InterPro" id="IPR006070">
    <property type="entry name" value="Sua5-like_dom"/>
</dbReference>
<dbReference type="Gene3D" id="3.30.420.360">
    <property type="match status" value="1"/>
</dbReference>
<dbReference type="PANTHER" id="PTHR42959">
    <property type="entry name" value="CARBAMOYLTRANSFERASE"/>
    <property type="match status" value="1"/>
</dbReference>
<dbReference type="Gene3D" id="3.30.110.120">
    <property type="match status" value="1"/>
</dbReference>
<dbReference type="EMBL" id="DRTB01000045">
    <property type="protein sequence ID" value="HHE04556.1"/>
    <property type="molecule type" value="Genomic_DNA"/>
</dbReference>
<comment type="similarity">
    <text evidence="2">Belongs to the carbamoyltransferase HypF family.</text>
</comment>
<dbReference type="AlphaFoldDB" id="A0A7C5HN48"/>
<comment type="catalytic activity">
    <reaction evidence="7">
        <text>C-terminal L-cysteinyl-[HypE protein] + carbamoyl phosphate + ATP + H2O = C-terminal S-carboxamide-L-cysteinyl-[HypE protein] + AMP + phosphate + diphosphate + H(+)</text>
        <dbReference type="Rhea" id="RHEA:55636"/>
        <dbReference type="Rhea" id="RHEA-COMP:14247"/>
        <dbReference type="Rhea" id="RHEA-COMP:14392"/>
        <dbReference type="ChEBI" id="CHEBI:15377"/>
        <dbReference type="ChEBI" id="CHEBI:15378"/>
        <dbReference type="ChEBI" id="CHEBI:30616"/>
        <dbReference type="ChEBI" id="CHEBI:33019"/>
        <dbReference type="ChEBI" id="CHEBI:43474"/>
        <dbReference type="ChEBI" id="CHEBI:58228"/>
        <dbReference type="ChEBI" id="CHEBI:76913"/>
        <dbReference type="ChEBI" id="CHEBI:139126"/>
        <dbReference type="ChEBI" id="CHEBI:456215"/>
    </reaction>
</comment>
<organism evidence="12">
    <name type="scientific">candidate division WOR-3 bacterium</name>
    <dbReference type="NCBI Taxonomy" id="2052148"/>
    <lineage>
        <taxon>Bacteria</taxon>
        <taxon>Bacteria division WOR-3</taxon>
    </lineage>
</organism>
<gene>
    <name evidence="12" type="primary">hypF</name>
    <name evidence="12" type="ORF">ENL19_00675</name>
</gene>
<evidence type="ECO:0000256" key="4">
    <source>
        <dbReference type="ARBA" id="ARBA00022723"/>
    </source>
</evidence>
<accession>A0A7C5HN48</accession>
<dbReference type="InterPro" id="IPR043129">
    <property type="entry name" value="ATPase_NBD"/>
</dbReference>
<dbReference type="GO" id="GO:0016743">
    <property type="term" value="F:carboxyl- or carbamoyltransferase activity"/>
    <property type="evidence" value="ECO:0007669"/>
    <property type="project" value="InterPro"/>
</dbReference>
<dbReference type="InterPro" id="IPR017945">
    <property type="entry name" value="DHBP_synth_RibB-like_a/b_dom"/>
</dbReference>
<dbReference type="PROSITE" id="PS51163">
    <property type="entry name" value="YRDC"/>
    <property type="match status" value="1"/>
</dbReference>
<evidence type="ECO:0000256" key="5">
    <source>
        <dbReference type="ARBA" id="ARBA00022771"/>
    </source>
</evidence>
<dbReference type="Proteomes" id="UP000886110">
    <property type="component" value="Unassembled WGS sequence"/>
</dbReference>
<dbReference type="GO" id="GO:0051604">
    <property type="term" value="P:protein maturation"/>
    <property type="evidence" value="ECO:0007669"/>
    <property type="project" value="TreeGrafter"/>
</dbReference>
<dbReference type="Pfam" id="PF17788">
    <property type="entry name" value="HypF_C"/>
    <property type="match status" value="1"/>
</dbReference>
<evidence type="ECO:0000256" key="8">
    <source>
        <dbReference type="ARBA" id="ARBA00072168"/>
    </source>
</evidence>
<evidence type="ECO:0000256" key="7">
    <source>
        <dbReference type="ARBA" id="ARBA00048220"/>
    </source>
</evidence>
<keyword evidence="5" id="KW-0863">Zinc-finger</keyword>
<dbReference type="Gene3D" id="3.90.870.50">
    <property type="match status" value="1"/>
</dbReference>
<dbReference type="Pfam" id="PF07503">
    <property type="entry name" value="zf-HYPF"/>
    <property type="match status" value="1"/>
</dbReference>
<keyword evidence="6" id="KW-0862">Zinc</keyword>
<name>A0A7C5HN48_UNCW3</name>
<comment type="pathway">
    <text evidence="1">Protein modification; [NiFe] hydrogenase maturation.</text>
</comment>
<feature type="domain" description="YrdC-like" evidence="11">
    <location>
        <begin position="57"/>
        <end position="240"/>
    </location>
</feature>
<dbReference type="Gene3D" id="3.30.420.40">
    <property type="match status" value="1"/>
</dbReference>
<evidence type="ECO:0000256" key="6">
    <source>
        <dbReference type="ARBA" id="ARBA00022833"/>
    </source>
</evidence>
<dbReference type="GO" id="GO:0003725">
    <property type="term" value="F:double-stranded RNA binding"/>
    <property type="evidence" value="ECO:0007669"/>
    <property type="project" value="InterPro"/>
</dbReference>
<dbReference type="InterPro" id="IPR004421">
    <property type="entry name" value="Carbamoyltransferase_HypF"/>
</dbReference>
<dbReference type="InterPro" id="IPR011125">
    <property type="entry name" value="Znf_HypF"/>
</dbReference>
<dbReference type="Pfam" id="PF22521">
    <property type="entry name" value="HypF_C_2"/>
    <property type="match status" value="1"/>
</dbReference>
<evidence type="ECO:0000256" key="9">
    <source>
        <dbReference type="ARBA" id="ARBA00075001"/>
    </source>
</evidence>
<dbReference type="PANTHER" id="PTHR42959:SF1">
    <property type="entry name" value="CARBAMOYLTRANSFERASE HYPF"/>
    <property type="match status" value="1"/>
</dbReference>
<dbReference type="InterPro" id="IPR051060">
    <property type="entry name" value="Carbamoyltrans_HypF-like"/>
</dbReference>
<dbReference type="SUPFAM" id="SSF55821">
    <property type="entry name" value="YrdC/RibB"/>
    <property type="match status" value="1"/>
</dbReference>
<sequence>VPYDRRNTTMNEFEMCDICKAEYSNPESRRFHAQPNCCFDCGPTLILLNNKMENIEGEPIRMAAKFIREGYIVGIKGLGGYHLACNAKNNEAVKRLRSTKKRGNKPFGMMASIEMIKKECEVLADEERVLRLPAAPIVLMKKREDSTISDFVAPGQSRLGFMLPYTPIHHLLIKEVDLPLVMTSFNIADEPIEYNDENVGQHSDLYDYLLTHNRKIYIRADDSVISTLNGEVYPIRRSRGFVPDPIELPFKSDIDILGIGGDLKNTFCLIKRNYAFLSQYIGDMGLLKTEEAYKENLEHFKHIFDIRPEIIVSDLHPGYHSVSMAEKMQGVKLIKVQHHKAHFASTLADNFYGGDAIGVIFDGTGYGEDGNIWGGEFFVGSLENIERVAHLPYIPLPGGDMAVIEPWRYAISLLYYAFGDNFSLPIHLEKRNNQFILQMIKNSINSPLTSSMGRLFEGISALVGVCSDNTFEGEAAMKLESIAHETDGMYNFYYDGNNLDIKDLIIGISNDIKKKEQASVISYRFHRSISEIVYRIVSSISKKTGIKTVALGGGVFQNLLLMKLTLERLENKGYNVLIHRNIPTNDGGLSLGQAVMGYFINKGGK</sequence>
<evidence type="ECO:0000256" key="2">
    <source>
        <dbReference type="ARBA" id="ARBA00008097"/>
    </source>
</evidence>
<evidence type="ECO:0000256" key="3">
    <source>
        <dbReference type="ARBA" id="ARBA00022598"/>
    </source>
</evidence>
<dbReference type="GO" id="GO:0016874">
    <property type="term" value="F:ligase activity"/>
    <property type="evidence" value="ECO:0007669"/>
    <property type="project" value="UniProtKB-KW"/>
</dbReference>
<dbReference type="NCBIfam" id="TIGR00143">
    <property type="entry name" value="hypF"/>
    <property type="match status" value="1"/>
</dbReference>
<dbReference type="SUPFAM" id="SSF53067">
    <property type="entry name" value="Actin-like ATPase domain"/>
    <property type="match status" value="1"/>
</dbReference>
<comment type="caution">
    <text evidence="12">The sequence shown here is derived from an EMBL/GenBank/DDBJ whole genome shotgun (WGS) entry which is preliminary data.</text>
</comment>
<dbReference type="InterPro" id="IPR055128">
    <property type="entry name" value="HypF_C_2"/>
</dbReference>
<keyword evidence="3" id="KW-0436">Ligase</keyword>
<dbReference type="FunFam" id="3.30.420.40:FF:000124">
    <property type="entry name" value="Carbamoyltransferase HypF"/>
    <property type="match status" value="1"/>
</dbReference>
<evidence type="ECO:0000313" key="12">
    <source>
        <dbReference type="EMBL" id="HHE04556.1"/>
    </source>
</evidence>
<reference evidence="12" key="1">
    <citation type="journal article" date="2020" name="mSystems">
        <title>Genome- and Community-Level Interaction Insights into Carbon Utilization and Element Cycling Functions of Hydrothermarchaeota in Hydrothermal Sediment.</title>
        <authorList>
            <person name="Zhou Z."/>
            <person name="Liu Y."/>
            <person name="Xu W."/>
            <person name="Pan J."/>
            <person name="Luo Z.H."/>
            <person name="Li M."/>
        </authorList>
    </citation>
    <scope>NUCLEOTIDE SEQUENCE [LARGE SCALE GENOMIC DNA]</scope>
    <source>
        <strain evidence="12">HyVt-74</strain>
    </source>
</reference>
<evidence type="ECO:0000259" key="11">
    <source>
        <dbReference type="PROSITE" id="PS51163"/>
    </source>
</evidence>
<proteinExistence type="inferred from homology"/>
<dbReference type="GO" id="GO:0008270">
    <property type="term" value="F:zinc ion binding"/>
    <property type="evidence" value="ECO:0007669"/>
    <property type="project" value="UniProtKB-KW"/>
</dbReference>
<feature type="non-terminal residue" evidence="12">
    <location>
        <position position="1"/>
    </location>
</feature>
<evidence type="ECO:0000256" key="1">
    <source>
        <dbReference type="ARBA" id="ARBA00004711"/>
    </source>
</evidence>
<dbReference type="Pfam" id="PF01300">
    <property type="entry name" value="Sua5_yciO_yrdC"/>
    <property type="match status" value="1"/>
</dbReference>
<dbReference type="InterPro" id="IPR041440">
    <property type="entry name" value="HypF_C"/>
</dbReference>
<keyword evidence="4" id="KW-0479">Metal-binding</keyword>
<evidence type="ECO:0000256" key="10">
    <source>
        <dbReference type="ARBA" id="ARBA00078219"/>
    </source>
</evidence>